<keyword evidence="2" id="KW-0812">Transmembrane</keyword>
<feature type="compositionally biased region" description="Basic residues" evidence="1">
    <location>
        <begin position="1"/>
        <end position="18"/>
    </location>
</feature>
<keyword evidence="2" id="KW-1133">Transmembrane helix</keyword>
<proteinExistence type="predicted"/>
<gene>
    <name evidence="3" type="ORF">EVAR_69428_1</name>
</gene>
<feature type="region of interest" description="Disordered" evidence="1">
    <location>
        <begin position="837"/>
        <end position="868"/>
    </location>
</feature>
<feature type="compositionally biased region" description="Polar residues" evidence="1">
    <location>
        <begin position="54"/>
        <end position="65"/>
    </location>
</feature>
<feature type="transmembrane region" description="Helical" evidence="2">
    <location>
        <begin position="1260"/>
        <end position="1279"/>
    </location>
</feature>
<protein>
    <submittedName>
        <fullName evidence="3">Uncharacterized protein</fullName>
    </submittedName>
</protein>
<sequence length="1291" mass="147710">MPDRPKRRKNNKNKRKNKSSAQPHHEKPLSDSIAPSANEKCDPELKEALCEPQTDLTSTSDNGCNSHSNVSSRKSSESLDNFDELNQSHKPETDIEQQNLNNLEPPQAPQINKNLQKTVNDVLSEIKCINNYIVESPKQSSTNVPKLGNTIKSRSLDNDDIPKIIEITDEPGTLSEEEGNVPVVDCNNTVVSEAESDVEWETTDNLDNSYVSPNEVAVGTLSIQTIALNVAQCEHNQVLTPEEELSLRQYLHSLDLTTNPVNVTSLEIESRVEIQGDVKQRLRKKGMTEDFLRPRIPVSRFLDVIDEEGSSESSSASRRQSQLSDKRNDFDDLEDEVFIDSNVQNIKSEKHPLISSITNRNYKRLMQNIPQQCFLVGAKIVEPKIMEAKGDWSMKTVEKMKGAEVVYLTDSSSSTSDIYDINDETELNNDTDASVRIITPTIEVTDTESLLKSVTQNKISIDDQEKTKIQTDNSDTLMNNELSSEKCQKSVTNFTDFGVPYESHPHEILILSTDNIKTDLYVLDSVEELKQKTKGYNETLTESNEILTTELQNKSKDDIDKANTSSSESNDSKKNERHDIEIKVLKCELNDAFNNLLKEVSSDSDIPNEEPSESFHRQDSSSSIGSSQCTAKYNPNYSSINDIGDAIHEEAINVNNRKQELDCKTDPFTSSHVRDVLKSIPGTSTFECKNQFLNTREFKLSNPEQLREICVKKIATFPYGEKILEELASVSERLQNINMISTREKAENQTVSSDKQFENVSRPLFNVSTTDKYGDIPTSKTENTPPPLKPRRSSRKKSREETQWADTSTKMEPVYVCLSPSQKMLMEKTNTKITKEDISHSNDITRKTTERRHSDYQNYKPREEQSQIDKTNFKSQTGNRLLAILRDPTITSTINRVNNNNLYKSLDNLSSNYKHWETKLPEDKPHQQKRFLPENLETNSFKPIPPPRPRYYSSTAYESDENSDFASNSFRSMKCERKLFHYSTGNLSKEIENDISSIQNLHRNYTALRNNVSDSQPPRRPSLPKELCDIQMEYIKKKELEVQNELRRLETRKIVSPEKKMPRAPLIKDSENTEKAFTSRSYNSLNKKDILFNKDNIRKPFELRPFEEKKSSFRSSQEELMRERMYSEYVCEMAERHERKQQKIIKITNNPPRADKISKSLSALHLNDIKSNNIIEEEFISKAKERWNKLGIRDPETEDERETKKDVYREPKVIEHKIKVIESGAEKDVQKLPKHIQEFVRFTAKSKERPASGSGESRDGSAPLVLVLCAVMIIVFAMGKQFLRIIRNGNN</sequence>
<reference evidence="3 4" key="1">
    <citation type="journal article" date="2019" name="Commun. Biol.">
        <title>The bagworm genome reveals a unique fibroin gene that provides high tensile strength.</title>
        <authorList>
            <person name="Kono N."/>
            <person name="Nakamura H."/>
            <person name="Ohtoshi R."/>
            <person name="Tomita M."/>
            <person name="Numata K."/>
            <person name="Arakawa K."/>
        </authorList>
    </citation>
    <scope>NUCLEOTIDE SEQUENCE [LARGE SCALE GENOMIC DNA]</scope>
</reference>
<organism evidence="3 4">
    <name type="scientific">Eumeta variegata</name>
    <name type="common">Bagworm moth</name>
    <name type="synonym">Eumeta japonica</name>
    <dbReference type="NCBI Taxonomy" id="151549"/>
    <lineage>
        <taxon>Eukaryota</taxon>
        <taxon>Metazoa</taxon>
        <taxon>Ecdysozoa</taxon>
        <taxon>Arthropoda</taxon>
        <taxon>Hexapoda</taxon>
        <taxon>Insecta</taxon>
        <taxon>Pterygota</taxon>
        <taxon>Neoptera</taxon>
        <taxon>Endopterygota</taxon>
        <taxon>Lepidoptera</taxon>
        <taxon>Glossata</taxon>
        <taxon>Ditrysia</taxon>
        <taxon>Tineoidea</taxon>
        <taxon>Psychidae</taxon>
        <taxon>Oiketicinae</taxon>
        <taxon>Eumeta</taxon>
    </lineage>
</organism>
<evidence type="ECO:0000256" key="1">
    <source>
        <dbReference type="SAM" id="MobiDB-lite"/>
    </source>
</evidence>
<feature type="compositionally biased region" description="Low complexity" evidence="1">
    <location>
        <begin position="311"/>
        <end position="323"/>
    </location>
</feature>
<comment type="caution">
    <text evidence="3">The sequence shown here is derived from an EMBL/GenBank/DDBJ whole genome shotgun (WGS) entry which is preliminary data.</text>
</comment>
<feature type="region of interest" description="Disordered" evidence="1">
    <location>
        <begin position="307"/>
        <end position="327"/>
    </location>
</feature>
<feature type="compositionally biased region" description="Basic and acidic residues" evidence="1">
    <location>
        <begin position="837"/>
        <end position="867"/>
    </location>
</feature>
<evidence type="ECO:0000313" key="3">
    <source>
        <dbReference type="EMBL" id="GBP96141.1"/>
    </source>
</evidence>
<dbReference type="OrthoDB" id="7476473at2759"/>
<accession>A0A4C2A5E5</accession>
<keyword evidence="2" id="KW-0472">Membrane</keyword>
<dbReference type="Proteomes" id="UP000299102">
    <property type="component" value="Unassembled WGS sequence"/>
</dbReference>
<feature type="compositionally biased region" description="Basic and acidic residues" evidence="1">
    <location>
        <begin position="39"/>
        <end position="49"/>
    </location>
</feature>
<evidence type="ECO:0000256" key="2">
    <source>
        <dbReference type="SAM" id="Phobius"/>
    </source>
</evidence>
<keyword evidence="4" id="KW-1185">Reference proteome</keyword>
<name>A0A4C2A5E5_EUMVA</name>
<feature type="region of interest" description="Disordered" evidence="1">
    <location>
        <begin position="548"/>
        <end position="576"/>
    </location>
</feature>
<feature type="region of interest" description="Disordered" evidence="1">
    <location>
        <begin position="600"/>
        <end position="630"/>
    </location>
</feature>
<evidence type="ECO:0000313" key="4">
    <source>
        <dbReference type="Proteomes" id="UP000299102"/>
    </source>
</evidence>
<feature type="region of interest" description="Disordered" evidence="1">
    <location>
        <begin position="923"/>
        <end position="948"/>
    </location>
</feature>
<feature type="region of interest" description="Disordered" evidence="1">
    <location>
        <begin position="1"/>
        <end position="85"/>
    </location>
</feature>
<feature type="region of interest" description="Disordered" evidence="1">
    <location>
        <begin position="768"/>
        <end position="806"/>
    </location>
</feature>
<dbReference type="STRING" id="151549.A0A4C2A5E5"/>
<dbReference type="EMBL" id="BGZK01002741">
    <property type="protein sequence ID" value="GBP96141.1"/>
    <property type="molecule type" value="Genomic_DNA"/>
</dbReference>